<comment type="caution">
    <text evidence="1">The sequence shown here is derived from an EMBL/GenBank/DDBJ whole genome shotgun (WGS) entry which is preliminary data.</text>
</comment>
<reference evidence="1 2" key="1">
    <citation type="journal article" date="2022" name="Hortic Res">
        <title>A haplotype resolved chromosomal level avocado genome allows analysis of novel avocado genes.</title>
        <authorList>
            <person name="Nath O."/>
            <person name="Fletcher S.J."/>
            <person name="Hayward A."/>
            <person name="Shaw L.M."/>
            <person name="Masouleh A.K."/>
            <person name="Furtado A."/>
            <person name="Henry R.J."/>
            <person name="Mitter N."/>
        </authorList>
    </citation>
    <scope>NUCLEOTIDE SEQUENCE [LARGE SCALE GENOMIC DNA]</scope>
    <source>
        <strain evidence="2">cv. Hass</strain>
    </source>
</reference>
<evidence type="ECO:0000313" key="2">
    <source>
        <dbReference type="Proteomes" id="UP001234297"/>
    </source>
</evidence>
<sequence length="161" mass="17662">MSCIERVKKAGGSSAVKKSHKGICEIINPTPGLVYPTVDIREDIDMHFSFARDFHTIDRSTRACFDVDGIVPEVDDANDVVSTTVDANDVVRATIDVSEVRGCPSWMMAGNEQGAETIHAVNHSFAMEDVNFVDTMAPQDVIAEIGTDSAREMWIGRQFPD</sequence>
<dbReference type="Proteomes" id="UP001234297">
    <property type="component" value="Chromosome 12"/>
</dbReference>
<dbReference type="EMBL" id="CM056820">
    <property type="protein sequence ID" value="KAJ8615265.1"/>
    <property type="molecule type" value="Genomic_DNA"/>
</dbReference>
<protein>
    <submittedName>
        <fullName evidence="1">Uncharacterized protein</fullName>
    </submittedName>
</protein>
<accession>A0ACC2K2E2</accession>
<gene>
    <name evidence="1" type="ORF">MRB53_034637</name>
</gene>
<proteinExistence type="predicted"/>
<evidence type="ECO:0000313" key="1">
    <source>
        <dbReference type="EMBL" id="KAJ8615265.1"/>
    </source>
</evidence>
<organism evidence="1 2">
    <name type="scientific">Persea americana</name>
    <name type="common">Avocado</name>
    <dbReference type="NCBI Taxonomy" id="3435"/>
    <lineage>
        <taxon>Eukaryota</taxon>
        <taxon>Viridiplantae</taxon>
        <taxon>Streptophyta</taxon>
        <taxon>Embryophyta</taxon>
        <taxon>Tracheophyta</taxon>
        <taxon>Spermatophyta</taxon>
        <taxon>Magnoliopsida</taxon>
        <taxon>Magnoliidae</taxon>
        <taxon>Laurales</taxon>
        <taxon>Lauraceae</taxon>
        <taxon>Persea</taxon>
    </lineage>
</organism>
<name>A0ACC2K2E2_PERAE</name>
<keyword evidence="2" id="KW-1185">Reference proteome</keyword>